<name>A0ACB8BJ79_9AGAM</name>
<gene>
    <name evidence="1" type="ORF">BV22DRAFT_1033810</name>
</gene>
<accession>A0ACB8BJ79</accession>
<dbReference type="Proteomes" id="UP000790709">
    <property type="component" value="Unassembled WGS sequence"/>
</dbReference>
<protein>
    <submittedName>
        <fullName evidence="1">Uncharacterized protein</fullName>
    </submittedName>
</protein>
<proteinExistence type="predicted"/>
<dbReference type="EMBL" id="MU266398">
    <property type="protein sequence ID" value="KAH7925644.1"/>
    <property type="molecule type" value="Genomic_DNA"/>
</dbReference>
<comment type="caution">
    <text evidence="1">The sequence shown here is derived from an EMBL/GenBank/DDBJ whole genome shotgun (WGS) entry which is preliminary data.</text>
</comment>
<keyword evidence="2" id="KW-1185">Reference proteome</keyword>
<evidence type="ECO:0000313" key="2">
    <source>
        <dbReference type="Proteomes" id="UP000790709"/>
    </source>
</evidence>
<reference evidence="1" key="1">
    <citation type="journal article" date="2021" name="New Phytol.">
        <title>Evolutionary innovations through gain and loss of genes in the ectomycorrhizal Boletales.</title>
        <authorList>
            <person name="Wu G."/>
            <person name="Miyauchi S."/>
            <person name="Morin E."/>
            <person name="Kuo A."/>
            <person name="Drula E."/>
            <person name="Varga T."/>
            <person name="Kohler A."/>
            <person name="Feng B."/>
            <person name="Cao Y."/>
            <person name="Lipzen A."/>
            <person name="Daum C."/>
            <person name="Hundley H."/>
            <person name="Pangilinan J."/>
            <person name="Johnson J."/>
            <person name="Barry K."/>
            <person name="LaButti K."/>
            <person name="Ng V."/>
            <person name="Ahrendt S."/>
            <person name="Min B."/>
            <person name="Choi I.G."/>
            <person name="Park H."/>
            <person name="Plett J.M."/>
            <person name="Magnuson J."/>
            <person name="Spatafora J.W."/>
            <person name="Nagy L.G."/>
            <person name="Henrissat B."/>
            <person name="Grigoriev I.V."/>
            <person name="Yang Z.L."/>
            <person name="Xu J."/>
            <person name="Martin F.M."/>
        </authorList>
    </citation>
    <scope>NUCLEOTIDE SEQUENCE</scope>
    <source>
        <strain evidence="1">KUC20120723A-06</strain>
    </source>
</reference>
<organism evidence="1 2">
    <name type="scientific">Leucogyrophana mollusca</name>
    <dbReference type="NCBI Taxonomy" id="85980"/>
    <lineage>
        <taxon>Eukaryota</taxon>
        <taxon>Fungi</taxon>
        <taxon>Dikarya</taxon>
        <taxon>Basidiomycota</taxon>
        <taxon>Agaricomycotina</taxon>
        <taxon>Agaricomycetes</taxon>
        <taxon>Agaricomycetidae</taxon>
        <taxon>Boletales</taxon>
        <taxon>Boletales incertae sedis</taxon>
        <taxon>Leucogyrophana</taxon>
    </lineage>
</organism>
<evidence type="ECO:0000313" key="1">
    <source>
        <dbReference type="EMBL" id="KAH7925644.1"/>
    </source>
</evidence>
<sequence>MASANPPESSLTVGVTDITATGLPRTGFNQEHPRFYVKLIVDGDMKTTSRTTRGLSSWEESFCFNVSPSSILELHLYAHHRVRPQLYIGGTKNRIDYLLSQEITSFFQKLYVDHPQGVPHSTDVSVEFTISQIMGNVEAA</sequence>